<comment type="caution">
    <text evidence="2">The sequence shown here is derived from an EMBL/GenBank/DDBJ whole genome shotgun (WGS) entry which is preliminary data.</text>
</comment>
<reference evidence="3" key="1">
    <citation type="submission" date="2023-01" db="EMBL/GenBank/DDBJ databases">
        <title>Key to firefly adult light organ development and bioluminescence: homeobox transcription factors regulate luciferase expression and transportation to peroxisome.</title>
        <authorList>
            <person name="Fu X."/>
        </authorList>
    </citation>
    <scope>NUCLEOTIDE SEQUENCE [LARGE SCALE GENOMIC DNA]</scope>
</reference>
<sequence>MAAENEDNVHQQFTIEDLVQSTVRALSFQNELRLNASEIKNMISELNGVNDDVNNWFRRIETVRDNYQVDQKVLVITIIGKLTGRALDWFHSKPELVAVSYEELKLRMVEMYGQKERIFYSSSSDDESINNVTPPPIVVEVCNNVDNSGIVINTIDRIKREIFIKVTEEIIDLFPGEQRESYYTPYCSAKSGLRMLARGKLWSRYVNVKAALRIAFQSEMHSNRASCNKENTKPIEYQELTDETDSELMFLKTASEPQAKISKAWEVTCDRRYNLYYHNEKIDNLYNIFPCLKCSNELEVVSKILELDFNFMYPEKVNIIYETWPKVADAILSEAKVRKIDLPISTDTSTQALLILPFLFTPDNKIEKKTFAEENLVEKEATVENTAEEISAAKNTTGEKSTKGKITIEMPPEQQTSKDPILARLICGVNIYDFRLSLIHGTATDPVGIITILEMAFVGIQVADEDGARIALVHKD</sequence>
<keyword evidence="3" id="KW-1185">Reference proteome</keyword>
<dbReference type="AlphaFoldDB" id="A0AAN7QKM2"/>
<feature type="coiled-coil region" evidence="1">
    <location>
        <begin position="369"/>
        <end position="396"/>
    </location>
</feature>
<proteinExistence type="predicted"/>
<name>A0AAN7QKM2_9COLE</name>
<dbReference type="EMBL" id="JARPUR010000002">
    <property type="protein sequence ID" value="KAK4882558.1"/>
    <property type="molecule type" value="Genomic_DNA"/>
</dbReference>
<protein>
    <submittedName>
        <fullName evidence="2">Uncharacterized protein</fullName>
    </submittedName>
</protein>
<accession>A0AAN7QKM2</accession>
<gene>
    <name evidence="2" type="ORF">RN001_005877</name>
</gene>
<evidence type="ECO:0000256" key="1">
    <source>
        <dbReference type="SAM" id="Coils"/>
    </source>
</evidence>
<evidence type="ECO:0000313" key="2">
    <source>
        <dbReference type="EMBL" id="KAK4882558.1"/>
    </source>
</evidence>
<organism evidence="2 3">
    <name type="scientific">Aquatica leii</name>
    <dbReference type="NCBI Taxonomy" id="1421715"/>
    <lineage>
        <taxon>Eukaryota</taxon>
        <taxon>Metazoa</taxon>
        <taxon>Ecdysozoa</taxon>
        <taxon>Arthropoda</taxon>
        <taxon>Hexapoda</taxon>
        <taxon>Insecta</taxon>
        <taxon>Pterygota</taxon>
        <taxon>Neoptera</taxon>
        <taxon>Endopterygota</taxon>
        <taxon>Coleoptera</taxon>
        <taxon>Polyphaga</taxon>
        <taxon>Elateriformia</taxon>
        <taxon>Elateroidea</taxon>
        <taxon>Lampyridae</taxon>
        <taxon>Luciolinae</taxon>
        <taxon>Aquatica</taxon>
    </lineage>
</organism>
<evidence type="ECO:0000313" key="3">
    <source>
        <dbReference type="Proteomes" id="UP001353858"/>
    </source>
</evidence>
<dbReference type="Proteomes" id="UP001353858">
    <property type="component" value="Unassembled WGS sequence"/>
</dbReference>
<keyword evidence="1" id="KW-0175">Coiled coil</keyword>